<proteinExistence type="predicted"/>
<evidence type="ECO:0000259" key="4">
    <source>
        <dbReference type="PROSITE" id="PS50002"/>
    </source>
</evidence>
<protein>
    <recommendedName>
        <fullName evidence="4">SH3 domain-containing protein</fullName>
    </recommendedName>
</protein>
<dbReference type="CDD" id="cd00174">
    <property type="entry name" value="SH3"/>
    <property type="match status" value="1"/>
</dbReference>
<gene>
    <name evidence="5" type="ORF">MCUN1_002152</name>
</gene>
<dbReference type="Pfam" id="PF00018">
    <property type="entry name" value="SH3_1"/>
    <property type="match status" value="1"/>
</dbReference>
<dbReference type="Proteomes" id="UP001219933">
    <property type="component" value="Chromosome 3"/>
</dbReference>
<evidence type="ECO:0000256" key="1">
    <source>
        <dbReference type="ARBA" id="ARBA00022443"/>
    </source>
</evidence>
<evidence type="ECO:0000256" key="2">
    <source>
        <dbReference type="PROSITE-ProRule" id="PRU00192"/>
    </source>
</evidence>
<dbReference type="InterPro" id="IPR036028">
    <property type="entry name" value="SH3-like_dom_sf"/>
</dbReference>
<dbReference type="InterPro" id="IPR001452">
    <property type="entry name" value="SH3_domain"/>
</dbReference>
<dbReference type="EMBL" id="CP119879">
    <property type="protein sequence ID" value="WFD35301.1"/>
    <property type="molecule type" value="Genomic_DNA"/>
</dbReference>
<organism evidence="5 6">
    <name type="scientific">Malassezia cuniculi</name>
    <dbReference type="NCBI Taxonomy" id="948313"/>
    <lineage>
        <taxon>Eukaryota</taxon>
        <taxon>Fungi</taxon>
        <taxon>Dikarya</taxon>
        <taxon>Basidiomycota</taxon>
        <taxon>Ustilaginomycotina</taxon>
        <taxon>Malasseziomycetes</taxon>
        <taxon>Malasseziales</taxon>
        <taxon>Malasseziaceae</taxon>
        <taxon>Malassezia</taxon>
    </lineage>
</organism>
<accession>A0AAF0ERI2</accession>
<dbReference type="SUPFAM" id="SSF50044">
    <property type="entry name" value="SH3-domain"/>
    <property type="match status" value="1"/>
</dbReference>
<evidence type="ECO:0000313" key="6">
    <source>
        <dbReference type="Proteomes" id="UP001219933"/>
    </source>
</evidence>
<feature type="domain" description="SH3" evidence="4">
    <location>
        <begin position="83"/>
        <end position="145"/>
    </location>
</feature>
<name>A0AAF0ERI2_9BASI</name>
<evidence type="ECO:0000256" key="3">
    <source>
        <dbReference type="SAM" id="MobiDB-lite"/>
    </source>
</evidence>
<sequence>MSDASSGTSEASDTGQSSALSDTMLDTTLEEMSQQRRYAQAAPAQDAHTTLRAAMDSGIASVRDFAFPTDDERHAGVGSVIPRTRAGHVALYDFIAESENELSVAAGEPVLVLRESDAGWVVAQTNSAGRVRRGLVPEAYLGATS</sequence>
<dbReference type="SMART" id="SM00326">
    <property type="entry name" value="SH3"/>
    <property type="match status" value="1"/>
</dbReference>
<keyword evidence="6" id="KW-1185">Reference proteome</keyword>
<dbReference type="Gene3D" id="2.30.30.40">
    <property type="entry name" value="SH3 Domains"/>
    <property type="match status" value="1"/>
</dbReference>
<evidence type="ECO:0000313" key="5">
    <source>
        <dbReference type="EMBL" id="WFD35301.1"/>
    </source>
</evidence>
<dbReference type="PROSITE" id="PS50002">
    <property type="entry name" value="SH3"/>
    <property type="match status" value="1"/>
</dbReference>
<feature type="region of interest" description="Disordered" evidence="3">
    <location>
        <begin position="1"/>
        <end position="20"/>
    </location>
</feature>
<dbReference type="AlphaFoldDB" id="A0AAF0ERI2"/>
<keyword evidence="1 2" id="KW-0728">SH3 domain</keyword>
<reference evidence="5" key="1">
    <citation type="submission" date="2023-03" db="EMBL/GenBank/DDBJ databases">
        <title>Mating type loci evolution in Malassezia.</title>
        <authorList>
            <person name="Coelho M.A."/>
        </authorList>
    </citation>
    <scope>NUCLEOTIDE SEQUENCE</scope>
    <source>
        <strain evidence="5">CBS 11721</strain>
    </source>
</reference>